<feature type="domain" description="CheB-type methylesterase" evidence="3">
    <location>
        <begin position="322"/>
        <end position="400"/>
    </location>
</feature>
<feature type="compositionally biased region" description="Acidic residues" evidence="2">
    <location>
        <begin position="235"/>
        <end position="253"/>
    </location>
</feature>
<feature type="region of interest" description="Disordered" evidence="2">
    <location>
        <begin position="235"/>
        <end position="267"/>
    </location>
</feature>
<dbReference type="InterPro" id="IPR035909">
    <property type="entry name" value="CheB_C"/>
</dbReference>
<gene>
    <name evidence="4" type="ORF">AB6713_01670</name>
</gene>
<organism evidence="4 5">
    <name type="scientific">Luteimonas salinilitoris</name>
    <dbReference type="NCBI Taxonomy" id="3237697"/>
    <lineage>
        <taxon>Bacteria</taxon>
        <taxon>Pseudomonadati</taxon>
        <taxon>Pseudomonadota</taxon>
        <taxon>Gammaproteobacteria</taxon>
        <taxon>Lysobacterales</taxon>
        <taxon>Lysobacteraceae</taxon>
        <taxon>Luteimonas</taxon>
    </lineage>
</organism>
<reference evidence="4 5" key="1">
    <citation type="submission" date="2024-07" db="EMBL/GenBank/DDBJ databases">
        <title>Luteimonas salilacus sp. nov., isolated from the shore soil of Salt Lake in Tibet of China.</title>
        <authorList>
            <person name="Zhang X."/>
            <person name="Li A."/>
        </authorList>
    </citation>
    <scope>NUCLEOTIDE SEQUENCE [LARGE SCALE GENOMIC DNA]</scope>
    <source>
        <strain evidence="4 5">B3-2-R+30</strain>
    </source>
</reference>
<comment type="caution">
    <text evidence="4">The sequence shown here is derived from an EMBL/GenBank/DDBJ whole genome shotgun (WGS) entry which is preliminary data.</text>
</comment>
<comment type="caution">
    <text evidence="1">Lacks conserved residue(s) required for the propagation of feature annotation.</text>
</comment>
<proteinExistence type="predicted"/>
<accession>A0ABV4HM78</accession>
<dbReference type="EMBL" id="JBFWIC010000002">
    <property type="protein sequence ID" value="MEZ0473328.1"/>
    <property type="molecule type" value="Genomic_DNA"/>
</dbReference>
<keyword evidence="5" id="KW-1185">Reference proteome</keyword>
<evidence type="ECO:0000313" key="5">
    <source>
        <dbReference type="Proteomes" id="UP001566331"/>
    </source>
</evidence>
<evidence type="ECO:0000256" key="2">
    <source>
        <dbReference type="SAM" id="MobiDB-lite"/>
    </source>
</evidence>
<dbReference type="InterPro" id="IPR000673">
    <property type="entry name" value="Sig_transdc_resp-reg_Me-estase"/>
</dbReference>
<dbReference type="Proteomes" id="UP001566331">
    <property type="component" value="Unassembled WGS sequence"/>
</dbReference>
<evidence type="ECO:0000259" key="3">
    <source>
        <dbReference type="PROSITE" id="PS50122"/>
    </source>
</evidence>
<dbReference type="Gene3D" id="3.40.50.180">
    <property type="entry name" value="Methylesterase CheB, C-terminal domain"/>
    <property type="match status" value="1"/>
</dbReference>
<dbReference type="PROSITE" id="PS50122">
    <property type="entry name" value="CHEB"/>
    <property type="match status" value="1"/>
</dbReference>
<name>A0ABV4HM78_9GAMM</name>
<evidence type="ECO:0000256" key="1">
    <source>
        <dbReference type="PROSITE-ProRule" id="PRU00050"/>
    </source>
</evidence>
<dbReference type="Pfam" id="PF01339">
    <property type="entry name" value="CheB_methylest"/>
    <property type="match status" value="1"/>
</dbReference>
<dbReference type="RefSeq" id="WP_370562074.1">
    <property type="nucleotide sequence ID" value="NZ_JBFWIB010000001.1"/>
</dbReference>
<protein>
    <submittedName>
        <fullName evidence="4">Chemotaxis protein CheB</fullName>
    </submittedName>
</protein>
<sequence>MVDGATRVALLARPGDARERLASALREAGADLVVVADPVSTDVGEVAATSPQAILVALEPAIEDALDAYESLLGDPRIAVIFDEAELAAQRAGWDAARWVRHLAAKLNRHDDVLPPGREQDGEWQPLPGPLSPGYREVSALDLASIAGEMQTAAEDVPRDGGLDAVESADSTLEPVGSMEAAASAIVAEVVASTADGGAFAASAEDVALGGITLQDVTLDGLDVEGLSLEDISFEAGDDVDDDARDAPADADEATAATEASPGAGDDAFATDASLDDLESMLADGATAPDSASTDRRFSQDLADLEVRIAGLELVDADSYGHGPERGAVLIEGGLGGPDAVRQLLAAIPSGFPRPLLVRLRLDGGRYDRLVRQMERAAQLPAVLAEDGAAAEPGHVYFLPPDITVVRDRAQLRFARAEGAGAELPEALPPGDTAVLFLSGSDPALVDAAMGRAWGGALVAGQSPEGCYDGAAADVVIARGGESGMPRQLAARLAERWPSSDRPAGADLEEPEA</sequence>
<feature type="region of interest" description="Disordered" evidence="2">
    <location>
        <begin position="493"/>
        <end position="513"/>
    </location>
</feature>
<dbReference type="SUPFAM" id="SSF52738">
    <property type="entry name" value="Methylesterase CheB, C-terminal domain"/>
    <property type="match status" value="1"/>
</dbReference>
<evidence type="ECO:0000313" key="4">
    <source>
        <dbReference type="EMBL" id="MEZ0473328.1"/>
    </source>
</evidence>